<comment type="caution">
    <text evidence="1">The sequence shown here is derived from an EMBL/GenBank/DDBJ whole genome shotgun (WGS) entry which is preliminary data.</text>
</comment>
<dbReference type="PANTHER" id="PTHR47473:SF1">
    <property type="entry name" value="METHYLTRANSFERASE DOMAIN-CONTAINING PROTEIN"/>
    <property type="match status" value="1"/>
</dbReference>
<sequence>MSTKAFFTLKETRSELPATKLNTFFNTKSLFEPKSKQWLVQSQTWADSRIDLLALNLQPAANIVTIASGACHALAYLSKRPAAIHCIDENPAQLALLEIKAKAFIHLPDYDAVLNFLAKPHQKDNLKRYQRHIRANLSEQASQYWQKRNLLGRPRYYAFSGNLQNYGYNNISLRTLRLLLIQIGVRFDELHKAHNLTEQNQIFEQHILPTLRNKFFLFLIQQDFVLKQLGFSRNQIEKLRNANQDALSEILVKRLRRLFCDFNFHENYFAQQAIGQPYLANEQESLPLHLQKTVFQALRQYAHRIHPHRENLLQFLKKQKDKSVDAFVLQDHLDYLNPHAIQDLWREIDRCASHGAKVLIRSLGAQFPLPQIVFKTTLAKWKTDSMYNQYLQNQDRSSLYGSLFVLENIN</sequence>
<reference evidence="1" key="1">
    <citation type="submission" date="2021-04" db="EMBL/GenBank/DDBJ databases">
        <title>novel species isolated from subtropical streams in China.</title>
        <authorList>
            <person name="Lu H."/>
        </authorList>
    </citation>
    <scope>NUCLEOTIDE SEQUENCE</scope>
    <source>
        <strain evidence="1">FT137W</strain>
    </source>
</reference>
<proteinExistence type="predicted"/>
<evidence type="ECO:0000313" key="2">
    <source>
        <dbReference type="Proteomes" id="UP000678545"/>
    </source>
</evidence>
<dbReference type="Proteomes" id="UP000678545">
    <property type="component" value="Unassembled WGS sequence"/>
</dbReference>
<dbReference type="AlphaFoldDB" id="A0A941E1D1"/>
<dbReference type="InterPro" id="IPR021829">
    <property type="entry name" value="DUF3419"/>
</dbReference>
<accession>A0A941E1D1</accession>
<gene>
    <name evidence="1" type="ORF">KDM90_11410</name>
</gene>
<dbReference type="EMBL" id="JAGSPJ010000004">
    <property type="protein sequence ID" value="MBR7800605.1"/>
    <property type="molecule type" value="Genomic_DNA"/>
</dbReference>
<organism evidence="1 2">
    <name type="scientific">Undibacterium fentianense</name>
    <dbReference type="NCBI Taxonomy" id="2828728"/>
    <lineage>
        <taxon>Bacteria</taxon>
        <taxon>Pseudomonadati</taxon>
        <taxon>Pseudomonadota</taxon>
        <taxon>Betaproteobacteria</taxon>
        <taxon>Burkholderiales</taxon>
        <taxon>Oxalobacteraceae</taxon>
        <taxon>Undibacterium</taxon>
    </lineage>
</organism>
<keyword evidence="2" id="KW-1185">Reference proteome</keyword>
<evidence type="ECO:0000313" key="1">
    <source>
        <dbReference type="EMBL" id="MBR7800605.1"/>
    </source>
</evidence>
<dbReference type="PANTHER" id="PTHR47473">
    <property type="entry name" value="BTA1P"/>
    <property type="match status" value="1"/>
</dbReference>
<dbReference type="RefSeq" id="WP_212675725.1">
    <property type="nucleotide sequence ID" value="NZ_JAGSPJ010000004.1"/>
</dbReference>
<name>A0A941E1D1_9BURK</name>
<dbReference type="Pfam" id="PF11899">
    <property type="entry name" value="DUF3419"/>
    <property type="match status" value="1"/>
</dbReference>
<protein>
    <submittedName>
        <fullName evidence="1">DUF3419 family protein</fullName>
    </submittedName>
</protein>